<dbReference type="InterPro" id="IPR039426">
    <property type="entry name" value="TonB-dep_rcpt-like"/>
</dbReference>
<dbReference type="Gene3D" id="2.170.130.10">
    <property type="entry name" value="TonB-dependent receptor, plug domain"/>
    <property type="match status" value="1"/>
</dbReference>
<dbReference type="EMBL" id="BSOH01000010">
    <property type="protein sequence ID" value="GLR17142.1"/>
    <property type="molecule type" value="Genomic_DNA"/>
</dbReference>
<dbReference type="Proteomes" id="UP001156666">
    <property type="component" value="Unassembled WGS sequence"/>
</dbReference>
<dbReference type="Pfam" id="PF13715">
    <property type="entry name" value="CarbopepD_reg_2"/>
    <property type="match status" value="1"/>
</dbReference>
<comment type="subcellular location">
    <subcellularLocation>
        <location evidence="1 8">Cell outer membrane</location>
        <topology evidence="1 8">Multi-pass membrane protein</topology>
    </subcellularLocation>
</comment>
<feature type="domain" description="TonB-dependent receptor-like beta-barrel" evidence="10">
    <location>
        <begin position="395"/>
        <end position="968"/>
    </location>
</feature>
<name>A0AA37WED7_9BACT</name>
<feature type="domain" description="TonB-dependent receptor plug" evidence="11">
    <location>
        <begin position="104"/>
        <end position="209"/>
    </location>
</feature>
<keyword evidence="5 9" id="KW-0798">TonB box</keyword>
<dbReference type="InterPro" id="IPR023996">
    <property type="entry name" value="TonB-dep_OMP_SusC/RagA"/>
</dbReference>
<keyword evidence="2 8" id="KW-0813">Transport</keyword>
<dbReference type="InterPro" id="IPR036942">
    <property type="entry name" value="Beta-barrel_TonB_sf"/>
</dbReference>
<evidence type="ECO:0000256" key="1">
    <source>
        <dbReference type="ARBA" id="ARBA00004571"/>
    </source>
</evidence>
<reference evidence="12" key="2">
    <citation type="submission" date="2023-01" db="EMBL/GenBank/DDBJ databases">
        <title>Draft genome sequence of Portibacter lacus strain NBRC 108769.</title>
        <authorList>
            <person name="Sun Q."/>
            <person name="Mori K."/>
        </authorList>
    </citation>
    <scope>NUCLEOTIDE SEQUENCE</scope>
    <source>
        <strain evidence="12">NBRC 108769</strain>
    </source>
</reference>
<comment type="similarity">
    <text evidence="8 9">Belongs to the TonB-dependent receptor family.</text>
</comment>
<proteinExistence type="inferred from homology"/>
<dbReference type="Gene3D" id="2.60.40.1120">
    <property type="entry name" value="Carboxypeptidase-like, regulatory domain"/>
    <property type="match status" value="1"/>
</dbReference>
<dbReference type="InterPro" id="IPR023997">
    <property type="entry name" value="TonB-dep_OMP_SusC/RagA_CS"/>
</dbReference>
<evidence type="ECO:0000259" key="10">
    <source>
        <dbReference type="Pfam" id="PF00593"/>
    </source>
</evidence>
<keyword evidence="7 8" id="KW-0998">Cell outer membrane</keyword>
<dbReference type="AlphaFoldDB" id="A0AA37WED7"/>
<evidence type="ECO:0000256" key="2">
    <source>
        <dbReference type="ARBA" id="ARBA00022448"/>
    </source>
</evidence>
<dbReference type="Pfam" id="PF00593">
    <property type="entry name" value="TonB_dep_Rec_b-barrel"/>
    <property type="match status" value="1"/>
</dbReference>
<accession>A0AA37WED7</accession>
<organism evidence="12 13">
    <name type="scientific">Portibacter lacus</name>
    <dbReference type="NCBI Taxonomy" id="1099794"/>
    <lineage>
        <taxon>Bacteria</taxon>
        <taxon>Pseudomonadati</taxon>
        <taxon>Bacteroidota</taxon>
        <taxon>Saprospiria</taxon>
        <taxon>Saprospirales</taxon>
        <taxon>Haliscomenobacteraceae</taxon>
        <taxon>Portibacter</taxon>
    </lineage>
</organism>
<keyword evidence="6 8" id="KW-0472">Membrane</keyword>
<dbReference type="InterPro" id="IPR012910">
    <property type="entry name" value="Plug_dom"/>
</dbReference>
<dbReference type="PROSITE" id="PS52016">
    <property type="entry name" value="TONB_DEPENDENT_REC_3"/>
    <property type="match status" value="1"/>
</dbReference>
<dbReference type="Pfam" id="PF07715">
    <property type="entry name" value="Plug"/>
    <property type="match status" value="1"/>
</dbReference>
<dbReference type="SUPFAM" id="SSF56935">
    <property type="entry name" value="Porins"/>
    <property type="match status" value="1"/>
</dbReference>
<evidence type="ECO:0000313" key="12">
    <source>
        <dbReference type="EMBL" id="GLR17142.1"/>
    </source>
</evidence>
<dbReference type="InterPro" id="IPR037066">
    <property type="entry name" value="Plug_dom_sf"/>
</dbReference>
<evidence type="ECO:0000259" key="11">
    <source>
        <dbReference type="Pfam" id="PF07715"/>
    </source>
</evidence>
<evidence type="ECO:0000256" key="9">
    <source>
        <dbReference type="RuleBase" id="RU003357"/>
    </source>
</evidence>
<comment type="caution">
    <text evidence="12">The sequence shown here is derived from an EMBL/GenBank/DDBJ whole genome shotgun (WGS) entry which is preliminary data.</text>
</comment>
<evidence type="ECO:0000256" key="3">
    <source>
        <dbReference type="ARBA" id="ARBA00022452"/>
    </source>
</evidence>
<dbReference type="InterPro" id="IPR000531">
    <property type="entry name" value="Beta-barrel_TonB"/>
</dbReference>
<keyword evidence="13" id="KW-1185">Reference proteome</keyword>
<dbReference type="NCBIfam" id="TIGR04056">
    <property type="entry name" value="OMP_RagA_SusC"/>
    <property type="match status" value="1"/>
</dbReference>
<evidence type="ECO:0000313" key="13">
    <source>
        <dbReference type="Proteomes" id="UP001156666"/>
    </source>
</evidence>
<sequence length="1021" mass="111760">MVVTITFAQAQIVSGIVTSTDQMPLIGANVLVKGTNIGTITDIDGSYKIDIENVENASLEVSYIGYITKTFPVGGSLKLDVVLEEDSEVLEEVVITGYKKEIKSNVSSAITSIKTKDIENLVVVGIDQAIQGQAAGVQVTQVTGAPGDDIKVRIRGTGTFGNNDPLYVIDGVPTTGNINMFSPSDIASIEILKDGAAAAIYGSRAANGVVLITTNRGKSGKPSFVFEGYTGLQQSVGLPKLLNSADYLTIRNEAIVNANVHRNPANQISTYDPAILKDLPDTDWLDLVFNPAMMQRYSLSASGGAENGRFYMSGEYLNQDGVYQGQGFDKYQVRFNGEINNDWFRVGNSLSFSHTFRDIINSSGDGFGPGNQPSGIRYALIAAPVVSPTYPDGTQLNTTSELDDPVLYGDGNPNPVAFNDHTSWTQSRHRVFGNVYAELDLLPSLSLRSTLGGDFLFENEKLFVERLSPAIYSPTALTEGRVFNRTLVWNNTANFQKEFYGNRFSTLIGMEAIQNRTDYLGASANNFTRTDPLFRYIDASNPLDIKNVGASGIATEWALLSYFGQVSYSYKSRYVINATIRQDGSSRFGENNRWGVFPSVSAAWNISNEAFFQGIEAISSLKVRGSWGQLGNQEIGVYPFSSLVSNGDKVYVFGNNVVTGASIVETGNENIKWEVSTQVNLGLDMSLLKDRLSIVADVFDKTTNDILVRVPIPQAGGSTRPPFVNAAKIQNRGLELGLIFKDRIGQVDYSVGANFSTVRNKVVSIADSEPILGGYGLSDGALTRTEVGQPVGSFYLWQMEGIFQSQEEIESSPFQTNFTSPGDVKFADLNNDNVIDDKDRAHVGNPFPDFTYGVNLSLNWKGFDLSTLVQGVEGNDIYFLYGNFAYETQARGFNSYADILNRWTPENTNTDIPKVSLDDRNGNRRISTRFLEDGSYLRFRNITLGYNLKEILKWSTVDRCRVYVTAQNAFTFTSYPGLDPEIQANANDTRGLGISSDLAVGIDWGTIPAPRTFIGGIQIKF</sequence>
<keyword evidence="4 8" id="KW-0812">Transmembrane</keyword>
<dbReference type="Gene3D" id="2.40.170.20">
    <property type="entry name" value="TonB-dependent receptor, beta-barrel domain"/>
    <property type="match status" value="1"/>
</dbReference>
<gene>
    <name evidence="12" type="ORF">GCM10007940_17570</name>
</gene>
<dbReference type="GO" id="GO:0009279">
    <property type="term" value="C:cell outer membrane"/>
    <property type="evidence" value="ECO:0007669"/>
    <property type="project" value="UniProtKB-SubCell"/>
</dbReference>
<evidence type="ECO:0000256" key="8">
    <source>
        <dbReference type="PROSITE-ProRule" id="PRU01360"/>
    </source>
</evidence>
<dbReference type="NCBIfam" id="TIGR04057">
    <property type="entry name" value="SusC_RagA_signa"/>
    <property type="match status" value="1"/>
</dbReference>
<evidence type="ECO:0000256" key="5">
    <source>
        <dbReference type="ARBA" id="ARBA00023077"/>
    </source>
</evidence>
<dbReference type="InterPro" id="IPR008969">
    <property type="entry name" value="CarboxyPept-like_regulatory"/>
</dbReference>
<evidence type="ECO:0000256" key="7">
    <source>
        <dbReference type="ARBA" id="ARBA00023237"/>
    </source>
</evidence>
<dbReference type="SUPFAM" id="SSF49464">
    <property type="entry name" value="Carboxypeptidase regulatory domain-like"/>
    <property type="match status" value="1"/>
</dbReference>
<evidence type="ECO:0000256" key="6">
    <source>
        <dbReference type="ARBA" id="ARBA00023136"/>
    </source>
</evidence>
<protein>
    <submittedName>
        <fullName evidence="12">SusC/RagA family TonB-linked outer membrane protein</fullName>
    </submittedName>
</protein>
<evidence type="ECO:0000256" key="4">
    <source>
        <dbReference type="ARBA" id="ARBA00022692"/>
    </source>
</evidence>
<keyword evidence="3 8" id="KW-1134">Transmembrane beta strand</keyword>
<reference evidence="12" key="1">
    <citation type="journal article" date="2014" name="Int. J. Syst. Evol. Microbiol.">
        <title>Complete genome sequence of Corynebacterium casei LMG S-19264T (=DSM 44701T), isolated from a smear-ripened cheese.</title>
        <authorList>
            <consortium name="US DOE Joint Genome Institute (JGI-PGF)"/>
            <person name="Walter F."/>
            <person name="Albersmeier A."/>
            <person name="Kalinowski J."/>
            <person name="Ruckert C."/>
        </authorList>
    </citation>
    <scope>NUCLEOTIDE SEQUENCE</scope>
    <source>
        <strain evidence="12">NBRC 108769</strain>
    </source>
</reference>